<dbReference type="EMBL" id="BJYA01000003">
    <property type="protein sequence ID" value="GEN45097.1"/>
    <property type="molecule type" value="Genomic_DNA"/>
</dbReference>
<dbReference type="SMART" id="SM00631">
    <property type="entry name" value="Zn_pept"/>
    <property type="match status" value="1"/>
</dbReference>
<keyword evidence="10" id="KW-1185">Reference proteome</keyword>
<dbReference type="RefSeq" id="WP_146814749.1">
    <property type="nucleotide sequence ID" value="NZ_BJYA01000003.1"/>
</dbReference>
<comment type="similarity">
    <text evidence="2 7">Belongs to the peptidase M14 family.</text>
</comment>
<reference evidence="9 10" key="1">
    <citation type="submission" date="2019-07" db="EMBL/GenBank/DDBJ databases">
        <title>Whole genome shotgun sequence of Alkalibacillus haloalkaliphilus NBRC 103110.</title>
        <authorList>
            <person name="Hosoyama A."/>
            <person name="Uohara A."/>
            <person name="Ohji S."/>
            <person name="Ichikawa N."/>
        </authorList>
    </citation>
    <scope>NUCLEOTIDE SEQUENCE [LARGE SCALE GENOMIC DNA]</scope>
    <source>
        <strain evidence="9 10">NBRC 103110</strain>
    </source>
</reference>
<dbReference type="SUPFAM" id="SSF53187">
    <property type="entry name" value="Zn-dependent exopeptidases"/>
    <property type="match status" value="1"/>
</dbReference>
<dbReference type="GO" id="GO:0008270">
    <property type="term" value="F:zinc ion binding"/>
    <property type="evidence" value="ECO:0007669"/>
    <property type="project" value="InterPro"/>
</dbReference>
<keyword evidence="4" id="KW-0378">Hydrolase</keyword>
<dbReference type="Pfam" id="PF00246">
    <property type="entry name" value="Peptidase_M14"/>
    <property type="match status" value="1"/>
</dbReference>
<keyword evidence="3" id="KW-0645">Protease</keyword>
<dbReference type="PROSITE" id="PS52035">
    <property type="entry name" value="PEPTIDASE_M14"/>
    <property type="match status" value="1"/>
</dbReference>
<dbReference type="InterPro" id="IPR034274">
    <property type="entry name" value="ENP1_M14_CPD"/>
</dbReference>
<evidence type="ECO:0000313" key="9">
    <source>
        <dbReference type="EMBL" id="GEN45097.1"/>
    </source>
</evidence>
<feature type="active site" description="Proton donor/acceptor" evidence="7">
    <location>
        <position position="269"/>
    </location>
</feature>
<dbReference type="OrthoDB" id="9802862at2"/>
<evidence type="ECO:0000256" key="5">
    <source>
        <dbReference type="ARBA" id="ARBA00022833"/>
    </source>
</evidence>
<keyword evidence="6" id="KW-0482">Metalloprotease</keyword>
<comment type="caution">
    <text evidence="9">The sequence shown here is derived from an EMBL/GenBank/DDBJ whole genome shotgun (WGS) entry which is preliminary data.</text>
</comment>
<evidence type="ECO:0000256" key="3">
    <source>
        <dbReference type="ARBA" id="ARBA00022670"/>
    </source>
</evidence>
<comment type="cofactor">
    <cofactor evidence="1">
        <name>Zn(2+)</name>
        <dbReference type="ChEBI" id="CHEBI:29105"/>
    </cofactor>
</comment>
<dbReference type="CDD" id="cd06229">
    <property type="entry name" value="M14_Endopeptidase_I"/>
    <property type="match status" value="1"/>
</dbReference>
<evidence type="ECO:0000256" key="1">
    <source>
        <dbReference type="ARBA" id="ARBA00001947"/>
    </source>
</evidence>
<dbReference type="PRINTS" id="PR00765">
    <property type="entry name" value="CRBOXYPTASEA"/>
</dbReference>
<sequence>MRLNRIIHDERFYTFRQFEEDLFTLQATYPQFALNTIGHSIMGRPIYEVVIGNGDQHIHINGSFHAHESITTNVIMRFINDYLHALSTNEPIRGHNMHHFFNEITLSIVPMVNPDGVDLLNNGLPENERFRELVLDINNQSTNFDQWKANIRGVDLNNQYPANWEIEQRRKPKQPAPRDFPGYGPLTEPEALAIYDLTLMKDFDRVLALHTQGEIIFWGYEGLEPPISRDIAQEYGRVSGYRPIQYVDSHAGYKDWFIQDFRRPGFTLELGQGVNPLPITDLDHIYEETLGIFLANIYV</sequence>
<gene>
    <name evidence="9" type="primary">yqgT</name>
    <name evidence="9" type="ORF">AHA02nite_08730</name>
</gene>
<organism evidence="9 10">
    <name type="scientific">Alkalibacillus haloalkaliphilus</name>
    <dbReference type="NCBI Taxonomy" id="94136"/>
    <lineage>
        <taxon>Bacteria</taxon>
        <taxon>Bacillati</taxon>
        <taxon>Bacillota</taxon>
        <taxon>Bacilli</taxon>
        <taxon>Bacillales</taxon>
        <taxon>Bacillaceae</taxon>
        <taxon>Alkalibacillus</taxon>
    </lineage>
</organism>
<proteinExistence type="inferred from homology"/>
<evidence type="ECO:0000256" key="4">
    <source>
        <dbReference type="ARBA" id="ARBA00022801"/>
    </source>
</evidence>
<accession>A0A511W2C4</accession>
<evidence type="ECO:0000259" key="8">
    <source>
        <dbReference type="PROSITE" id="PS52035"/>
    </source>
</evidence>
<protein>
    <recommendedName>
        <fullName evidence="8">Peptidase M14 domain-containing protein</fullName>
    </recommendedName>
</protein>
<dbReference type="GO" id="GO:0005615">
    <property type="term" value="C:extracellular space"/>
    <property type="evidence" value="ECO:0007669"/>
    <property type="project" value="TreeGrafter"/>
</dbReference>
<dbReference type="GO" id="GO:0004181">
    <property type="term" value="F:metallocarboxypeptidase activity"/>
    <property type="evidence" value="ECO:0007669"/>
    <property type="project" value="InterPro"/>
</dbReference>
<evidence type="ECO:0000256" key="7">
    <source>
        <dbReference type="PROSITE-ProRule" id="PRU01379"/>
    </source>
</evidence>
<dbReference type="InterPro" id="IPR000834">
    <property type="entry name" value="Peptidase_M14"/>
</dbReference>
<dbReference type="AlphaFoldDB" id="A0A511W2C4"/>
<dbReference type="PANTHER" id="PTHR11705">
    <property type="entry name" value="PROTEASE FAMILY M14 CARBOXYPEPTIDASE A,B"/>
    <property type="match status" value="1"/>
</dbReference>
<keyword evidence="5" id="KW-0862">Zinc</keyword>
<dbReference type="PANTHER" id="PTHR11705:SF143">
    <property type="entry name" value="SLL0236 PROTEIN"/>
    <property type="match status" value="1"/>
</dbReference>
<name>A0A511W2C4_9BACI</name>
<dbReference type="GO" id="GO:0006508">
    <property type="term" value="P:proteolysis"/>
    <property type="evidence" value="ECO:0007669"/>
    <property type="project" value="UniProtKB-KW"/>
</dbReference>
<feature type="domain" description="Peptidase M14" evidence="8">
    <location>
        <begin position="11"/>
        <end position="297"/>
    </location>
</feature>
<dbReference type="Proteomes" id="UP000321440">
    <property type="component" value="Unassembled WGS sequence"/>
</dbReference>
<evidence type="ECO:0000313" key="10">
    <source>
        <dbReference type="Proteomes" id="UP000321440"/>
    </source>
</evidence>
<dbReference type="Gene3D" id="3.40.630.10">
    <property type="entry name" value="Zn peptidases"/>
    <property type="match status" value="1"/>
</dbReference>
<evidence type="ECO:0000256" key="2">
    <source>
        <dbReference type="ARBA" id="ARBA00005988"/>
    </source>
</evidence>
<evidence type="ECO:0000256" key="6">
    <source>
        <dbReference type="ARBA" id="ARBA00023049"/>
    </source>
</evidence>